<evidence type="ECO:0000313" key="2">
    <source>
        <dbReference type="EMBL" id="TWU59016.1"/>
    </source>
</evidence>
<proteinExistence type="predicted"/>
<dbReference type="AlphaFoldDB" id="A0A5C6FFX1"/>
<dbReference type="Proteomes" id="UP000318288">
    <property type="component" value="Unassembled WGS sequence"/>
</dbReference>
<evidence type="ECO:0000256" key="1">
    <source>
        <dbReference type="SAM" id="SignalP"/>
    </source>
</evidence>
<name>A0A5C6FFX1_9BACT</name>
<keyword evidence="1" id="KW-0732">Signal</keyword>
<dbReference type="RefSeq" id="WP_186775425.1">
    <property type="nucleotide sequence ID" value="NZ_SJPW01000002.1"/>
</dbReference>
<organism evidence="2 3">
    <name type="scientific">Rubripirellula tenax</name>
    <dbReference type="NCBI Taxonomy" id="2528015"/>
    <lineage>
        <taxon>Bacteria</taxon>
        <taxon>Pseudomonadati</taxon>
        <taxon>Planctomycetota</taxon>
        <taxon>Planctomycetia</taxon>
        <taxon>Pirellulales</taxon>
        <taxon>Pirellulaceae</taxon>
        <taxon>Rubripirellula</taxon>
    </lineage>
</organism>
<evidence type="ECO:0000313" key="3">
    <source>
        <dbReference type="Proteomes" id="UP000318288"/>
    </source>
</evidence>
<sequence length="508" mass="54895" precursor="true">MRFRSMLWVCLAVACFSPIAAQDESRNRDATPGDAAQTDSILAPGGASFANFDSLIELIQTTVVPDTWDLLGGPSTMREYSQGIYVDAAGTVRVCETAAGDDQAANLKAMLLSGREATIAVDDPWMAPSTLRCVSLKRLALENQRRRASGTPASPSMQYMAGLSEVKYIFLDAENNDIVIAGPVGGIETVAGIPRDRASMRGTLRFDFLASCLSSTISGVPFGCTIDPTTEGLQRSAAVAVAVQSDKLPIGKAAEALTTALGMQRVEVFGTPGDTSLGYLMVEADRHMKELALGIHPMPRGAMNYLDATEATIDRGAPDGLLLRLWFTASPRVARADRDQTVFEIAGTPIRLSGENERAMADGARGNLTTDFRTEMFVADFNKNFHNIRSTYPVYGSLEAVFQTASVAELLRRFAKTDEYQALMGDLADSASSGETWMRTPTQVESIAVLHKIRHGRTMHHVLIASGGVAVNGRATLASSVADYPSLQSMSNVPSSRPRIIQNWWWDR</sequence>
<keyword evidence="3" id="KW-1185">Reference proteome</keyword>
<dbReference type="PROSITE" id="PS51257">
    <property type="entry name" value="PROKAR_LIPOPROTEIN"/>
    <property type="match status" value="1"/>
</dbReference>
<feature type="signal peptide" evidence="1">
    <location>
        <begin position="1"/>
        <end position="21"/>
    </location>
</feature>
<feature type="chain" id="PRO_5023063173" description="DUF1598 domain-containing protein" evidence="1">
    <location>
        <begin position="22"/>
        <end position="508"/>
    </location>
</feature>
<dbReference type="InterPro" id="IPR011487">
    <property type="entry name" value="DUF1598"/>
</dbReference>
<comment type="caution">
    <text evidence="2">The sequence shown here is derived from an EMBL/GenBank/DDBJ whole genome shotgun (WGS) entry which is preliminary data.</text>
</comment>
<dbReference type="Pfam" id="PF07643">
    <property type="entry name" value="DUF1598"/>
    <property type="match status" value="1"/>
</dbReference>
<dbReference type="EMBL" id="SJPW01000002">
    <property type="protein sequence ID" value="TWU59016.1"/>
    <property type="molecule type" value="Genomic_DNA"/>
</dbReference>
<evidence type="ECO:0008006" key="4">
    <source>
        <dbReference type="Google" id="ProtNLM"/>
    </source>
</evidence>
<reference evidence="2 3" key="1">
    <citation type="submission" date="2019-02" db="EMBL/GenBank/DDBJ databases">
        <title>Deep-cultivation of Planctomycetes and their phenomic and genomic characterization uncovers novel biology.</title>
        <authorList>
            <person name="Wiegand S."/>
            <person name="Jogler M."/>
            <person name="Boedeker C."/>
            <person name="Pinto D."/>
            <person name="Vollmers J."/>
            <person name="Rivas-Marin E."/>
            <person name="Kohn T."/>
            <person name="Peeters S.H."/>
            <person name="Heuer A."/>
            <person name="Rast P."/>
            <person name="Oberbeckmann S."/>
            <person name="Bunk B."/>
            <person name="Jeske O."/>
            <person name="Meyerdierks A."/>
            <person name="Storesund J.E."/>
            <person name="Kallscheuer N."/>
            <person name="Luecker S."/>
            <person name="Lage O.M."/>
            <person name="Pohl T."/>
            <person name="Merkel B.J."/>
            <person name="Hornburger P."/>
            <person name="Mueller R.-W."/>
            <person name="Bruemmer F."/>
            <person name="Labrenz M."/>
            <person name="Spormann A.M."/>
            <person name="Op Den Camp H."/>
            <person name="Overmann J."/>
            <person name="Amann R."/>
            <person name="Jetten M.S.M."/>
            <person name="Mascher T."/>
            <person name="Medema M.H."/>
            <person name="Devos D.P."/>
            <person name="Kaster A.-K."/>
            <person name="Ovreas L."/>
            <person name="Rohde M."/>
            <person name="Galperin M.Y."/>
            <person name="Jogler C."/>
        </authorList>
    </citation>
    <scope>NUCLEOTIDE SEQUENCE [LARGE SCALE GENOMIC DNA]</scope>
    <source>
        <strain evidence="2 3">Poly51</strain>
    </source>
</reference>
<protein>
    <recommendedName>
        <fullName evidence="4">DUF1598 domain-containing protein</fullName>
    </recommendedName>
</protein>
<accession>A0A5C6FFX1</accession>
<gene>
    <name evidence="2" type="ORF">Poly51_18010</name>
</gene>